<dbReference type="InterPro" id="IPR002797">
    <property type="entry name" value="Polysacc_synth"/>
</dbReference>
<evidence type="ECO:0000313" key="7">
    <source>
        <dbReference type="Proteomes" id="UP000321307"/>
    </source>
</evidence>
<evidence type="ECO:0000256" key="2">
    <source>
        <dbReference type="ARBA" id="ARBA00022692"/>
    </source>
</evidence>
<comment type="subcellular location">
    <subcellularLocation>
        <location evidence="1">Membrane</location>
        <topology evidence="1">Multi-pass membrane protein</topology>
    </subcellularLocation>
</comment>
<dbReference type="GO" id="GO:0016020">
    <property type="term" value="C:membrane"/>
    <property type="evidence" value="ECO:0007669"/>
    <property type="project" value="UniProtKB-SubCell"/>
</dbReference>
<evidence type="ECO:0000313" key="6">
    <source>
        <dbReference type="EMBL" id="TXE31892.1"/>
    </source>
</evidence>
<feature type="transmembrane region" description="Helical" evidence="5">
    <location>
        <begin position="378"/>
        <end position="400"/>
    </location>
</feature>
<dbReference type="PANTHER" id="PTHR43424:SF1">
    <property type="entry name" value="LOCUS PUTATIVE PROTEIN 1-RELATED"/>
    <property type="match status" value="1"/>
</dbReference>
<feature type="transmembrane region" description="Helical" evidence="5">
    <location>
        <begin position="354"/>
        <end position="372"/>
    </location>
</feature>
<name>A0A9X9G3Q0_9GAMM</name>
<protein>
    <submittedName>
        <fullName evidence="6">Flippase</fullName>
    </submittedName>
</protein>
<dbReference type="Pfam" id="PF01943">
    <property type="entry name" value="Polysacc_synt"/>
    <property type="match status" value="1"/>
</dbReference>
<feature type="transmembrane region" description="Helical" evidence="5">
    <location>
        <begin position="12"/>
        <end position="34"/>
    </location>
</feature>
<feature type="transmembrane region" description="Helical" evidence="5">
    <location>
        <begin position="88"/>
        <end position="104"/>
    </location>
</feature>
<dbReference type="Proteomes" id="UP000321307">
    <property type="component" value="Unassembled WGS sequence"/>
</dbReference>
<feature type="transmembrane region" description="Helical" evidence="5">
    <location>
        <begin position="246"/>
        <end position="266"/>
    </location>
</feature>
<dbReference type="RefSeq" id="WP_147838053.1">
    <property type="nucleotide sequence ID" value="NZ_VOUP01000002.1"/>
</dbReference>
<feature type="transmembrane region" description="Helical" evidence="5">
    <location>
        <begin position="287"/>
        <end position="310"/>
    </location>
</feature>
<feature type="transmembrane region" description="Helical" evidence="5">
    <location>
        <begin position="110"/>
        <end position="130"/>
    </location>
</feature>
<feature type="transmembrane region" description="Helical" evidence="5">
    <location>
        <begin position="167"/>
        <end position="187"/>
    </location>
</feature>
<feature type="transmembrane region" description="Helical" evidence="5">
    <location>
        <begin position="40"/>
        <end position="67"/>
    </location>
</feature>
<evidence type="ECO:0000256" key="5">
    <source>
        <dbReference type="SAM" id="Phobius"/>
    </source>
</evidence>
<dbReference type="AlphaFoldDB" id="A0A9X9G3Q0"/>
<evidence type="ECO:0000256" key="3">
    <source>
        <dbReference type="ARBA" id="ARBA00022989"/>
    </source>
</evidence>
<comment type="caution">
    <text evidence="6">The sequence shown here is derived from an EMBL/GenBank/DDBJ whole genome shotgun (WGS) entry which is preliminary data.</text>
</comment>
<keyword evidence="2 5" id="KW-0812">Transmembrane</keyword>
<gene>
    <name evidence="6" type="ORF">FOT63_05945</name>
</gene>
<dbReference type="PANTHER" id="PTHR43424">
    <property type="entry name" value="LOCUS PUTATIVE PROTEIN 1-RELATED"/>
    <property type="match status" value="1"/>
</dbReference>
<dbReference type="EMBL" id="VOUP01000002">
    <property type="protein sequence ID" value="TXE31892.1"/>
    <property type="molecule type" value="Genomic_DNA"/>
</dbReference>
<proteinExistence type="predicted"/>
<sequence length="429" mass="48473">MKAMLMNSLWLMLERVSLSLSGIFVSVYVARYLGPAQYGLINYLLSVIAIAVPLVQLGADAVLFNRVAKRRRSGMRLMLASMRIRRQLFALIALPLMVWTLLTQDRTNQIMMLLMLISAYFSVQDVYKIYYDALLKSKLNTLINNVALLLSIVMRLGLVYAQLPLVWFALPYVLSSLLPYAVRWVLFRREQAQMPAISGRHKRRYGRYLFSVGLPLAISSLSIVIYTRIDQIMLGNYLGEHSVGLYSAAITLSQGWVFVPIALIMSMMPGVANAGSEQEQEARIRQLYLMVLMLSMPVIAVLSLFPQQIVALMFGESYRQTATILALCSVTSLFSVMGTVSYRAIVLFSGYRFIAIKMPLAALANVVMNFILIPRYGIMGAAISTLITEFISFFVLNSFFREGKITRLQVTCYRCFPQLIGKVREIYVK</sequence>
<keyword evidence="3 5" id="KW-1133">Transmembrane helix</keyword>
<organism evidence="6 7">
    <name type="scientific">Serratia ureilytica</name>
    <dbReference type="NCBI Taxonomy" id="300181"/>
    <lineage>
        <taxon>Bacteria</taxon>
        <taxon>Pseudomonadati</taxon>
        <taxon>Pseudomonadota</taxon>
        <taxon>Gammaproteobacteria</taxon>
        <taxon>Enterobacterales</taxon>
        <taxon>Yersiniaceae</taxon>
        <taxon>Serratia</taxon>
    </lineage>
</organism>
<feature type="transmembrane region" description="Helical" evidence="5">
    <location>
        <begin position="142"/>
        <end position="161"/>
    </location>
</feature>
<keyword evidence="4 5" id="KW-0472">Membrane</keyword>
<evidence type="ECO:0000256" key="1">
    <source>
        <dbReference type="ARBA" id="ARBA00004141"/>
    </source>
</evidence>
<reference evidence="6 7" key="1">
    <citation type="submission" date="2019-07" db="EMBL/GenBank/DDBJ databases">
        <title>Serratia strains were isolated from fresh produce.</title>
        <authorList>
            <person name="Cho G.-S."/>
            <person name="Stein M."/>
            <person name="Lee W."/>
            <person name="Suh S.H."/>
            <person name="Franz C.M.A.P."/>
        </authorList>
    </citation>
    <scope>NUCLEOTIDE SEQUENCE [LARGE SCALE GENOMIC DNA]</scope>
    <source>
        <strain evidence="6 7">S17</strain>
    </source>
</reference>
<accession>A0A9X9G3Q0</accession>
<feature type="transmembrane region" description="Helical" evidence="5">
    <location>
        <begin position="322"/>
        <end position="342"/>
    </location>
</feature>
<dbReference type="InterPro" id="IPR052556">
    <property type="entry name" value="PolySynth_Transporter"/>
</dbReference>
<dbReference type="CDD" id="cd13128">
    <property type="entry name" value="MATE_Wzx_like"/>
    <property type="match status" value="1"/>
</dbReference>
<evidence type="ECO:0000256" key="4">
    <source>
        <dbReference type="ARBA" id="ARBA00023136"/>
    </source>
</evidence>
<feature type="transmembrane region" description="Helical" evidence="5">
    <location>
        <begin position="208"/>
        <end position="226"/>
    </location>
</feature>